<dbReference type="AlphaFoldDB" id="A0A2P2MVG2"/>
<accession>A0A2P2MVG2</accession>
<organism evidence="1">
    <name type="scientific">Rhizophora mucronata</name>
    <name type="common">Asiatic mangrove</name>
    <dbReference type="NCBI Taxonomy" id="61149"/>
    <lineage>
        <taxon>Eukaryota</taxon>
        <taxon>Viridiplantae</taxon>
        <taxon>Streptophyta</taxon>
        <taxon>Embryophyta</taxon>
        <taxon>Tracheophyta</taxon>
        <taxon>Spermatophyta</taxon>
        <taxon>Magnoliopsida</taxon>
        <taxon>eudicotyledons</taxon>
        <taxon>Gunneridae</taxon>
        <taxon>Pentapetalae</taxon>
        <taxon>rosids</taxon>
        <taxon>fabids</taxon>
        <taxon>Malpighiales</taxon>
        <taxon>Rhizophoraceae</taxon>
        <taxon>Rhizophora</taxon>
    </lineage>
</organism>
<name>A0A2P2MVG2_RHIMU</name>
<sequence length="67" mass="7352">MPAFPTPPAFLASPFIVSGGPLFFNEQNFQVPTCCVPFLGPLNSCLIDKDTPTTFLNLLYCQCQIPK</sequence>
<dbReference type="EMBL" id="GGEC01053720">
    <property type="protein sequence ID" value="MBX34204.1"/>
    <property type="molecule type" value="Transcribed_RNA"/>
</dbReference>
<protein>
    <submittedName>
        <fullName evidence="1">Uncharacterized protein</fullName>
    </submittedName>
</protein>
<evidence type="ECO:0000313" key="1">
    <source>
        <dbReference type="EMBL" id="MBX34204.1"/>
    </source>
</evidence>
<reference evidence="1" key="1">
    <citation type="submission" date="2018-02" db="EMBL/GenBank/DDBJ databases">
        <title>Rhizophora mucronata_Transcriptome.</title>
        <authorList>
            <person name="Meera S.P."/>
            <person name="Sreeshan A."/>
            <person name="Augustine A."/>
        </authorList>
    </citation>
    <scope>NUCLEOTIDE SEQUENCE</scope>
    <source>
        <tissue evidence="1">Leaf</tissue>
    </source>
</reference>
<proteinExistence type="predicted"/>